<organism evidence="3 4">
    <name type="scientific">Ancylobacter crimeensis</name>
    <dbReference type="NCBI Taxonomy" id="2579147"/>
    <lineage>
        <taxon>Bacteria</taxon>
        <taxon>Pseudomonadati</taxon>
        <taxon>Pseudomonadota</taxon>
        <taxon>Alphaproteobacteria</taxon>
        <taxon>Hyphomicrobiales</taxon>
        <taxon>Xanthobacteraceae</taxon>
        <taxon>Ancylobacter</taxon>
    </lineage>
</organism>
<dbReference type="RefSeq" id="WP_247027912.1">
    <property type="nucleotide sequence ID" value="NZ_JALKCH010000004.1"/>
</dbReference>
<feature type="signal peptide" evidence="1">
    <location>
        <begin position="1"/>
        <end position="27"/>
    </location>
</feature>
<evidence type="ECO:0000259" key="2">
    <source>
        <dbReference type="PROSITE" id="PS50222"/>
    </source>
</evidence>
<evidence type="ECO:0000313" key="4">
    <source>
        <dbReference type="Proteomes" id="UP001203284"/>
    </source>
</evidence>
<feature type="chain" id="PRO_5045838263" description="EF-hand domain-containing protein" evidence="1">
    <location>
        <begin position="28"/>
        <end position="137"/>
    </location>
</feature>
<dbReference type="Proteomes" id="UP001203284">
    <property type="component" value="Unassembled WGS sequence"/>
</dbReference>
<dbReference type="EMBL" id="JALKCH010000004">
    <property type="protein sequence ID" value="MCK0196631.1"/>
    <property type="molecule type" value="Genomic_DNA"/>
</dbReference>
<reference evidence="3 4" key="1">
    <citation type="submission" date="2022-04" db="EMBL/GenBank/DDBJ databases">
        <authorList>
            <person name="Grouzdev D.S."/>
            <person name="Pantiukh K.S."/>
            <person name="Krutkina M.S."/>
        </authorList>
    </citation>
    <scope>NUCLEOTIDE SEQUENCE [LARGE SCALE GENOMIC DNA]</scope>
    <source>
        <strain evidence="3 4">6x-1</strain>
    </source>
</reference>
<comment type="caution">
    <text evidence="3">The sequence shown here is derived from an EMBL/GenBank/DDBJ whole genome shotgun (WGS) entry which is preliminary data.</text>
</comment>
<gene>
    <name evidence="3" type="ORF">MWN34_06850</name>
</gene>
<sequence length="137" mass="14442">MSRLLRLSAAIGLAGLVATGLAAPALAASAADVLAAAGKKPTDTLTVQEAIDLGTKLFSAINPDGDTTLEPDETEGRLTKKDWAKVNKDGDQTLEMDEWLGIVRARFNAADKNKDGKLTVKELDSKAGQQLILVLVK</sequence>
<dbReference type="SUPFAM" id="SSF47473">
    <property type="entry name" value="EF-hand"/>
    <property type="match status" value="1"/>
</dbReference>
<keyword evidence="4" id="KW-1185">Reference proteome</keyword>
<name>A0ABT0D9K4_9HYPH</name>
<keyword evidence="1" id="KW-0732">Signal</keyword>
<proteinExistence type="predicted"/>
<protein>
    <recommendedName>
        <fullName evidence="2">EF-hand domain-containing protein</fullName>
    </recommendedName>
</protein>
<dbReference type="InterPro" id="IPR002048">
    <property type="entry name" value="EF_hand_dom"/>
</dbReference>
<dbReference type="InterPro" id="IPR011992">
    <property type="entry name" value="EF-hand-dom_pair"/>
</dbReference>
<dbReference type="PROSITE" id="PS00018">
    <property type="entry name" value="EF_HAND_1"/>
    <property type="match status" value="1"/>
</dbReference>
<dbReference type="PROSITE" id="PS50222">
    <property type="entry name" value="EF_HAND_2"/>
    <property type="match status" value="1"/>
</dbReference>
<evidence type="ECO:0000313" key="3">
    <source>
        <dbReference type="EMBL" id="MCK0196631.1"/>
    </source>
</evidence>
<dbReference type="InterPro" id="IPR018247">
    <property type="entry name" value="EF_Hand_1_Ca_BS"/>
</dbReference>
<accession>A0ABT0D9K4</accession>
<dbReference type="Gene3D" id="1.10.238.10">
    <property type="entry name" value="EF-hand"/>
    <property type="match status" value="1"/>
</dbReference>
<feature type="domain" description="EF-hand" evidence="2">
    <location>
        <begin position="98"/>
        <end position="133"/>
    </location>
</feature>
<evidence type="ECO:0000256" key="1">
    <source>
        <dbReference type="SAM" id="SignalP"/>
    </source>
</evidence>